<dbReference type="GO" id="GO:0043565">
    <property type="term" value="F:sequence-specific DNA binding"/>
    <property type="evidence" value="ECO:0007669"/>
    <property type="project" value="InterPro"/>
</dbReference>
<organism evidence="1 2">
    <name type="scientific">Meinhardsimonia xiamenensis</name>
    <dbReference type="NCBI Taxonomy" id="990712"/>
    <lineage>
        <taxon>Bacteria</taxon>
        <taxon>Pseudomonadati</taxon>
        <taxon>Pseudomonadota</taxon>
        <taxon>Alphaproteobacteria</taxon>
        <taxon>Rhodobacterales</taxon>
        <taxon>Paracoccaceae</taxon>
        <taxon>Meinhardsimonia</taxon>
    </lineage>
</organism>
<evidence type="ECO:0000313" key="2">
    <source>
        <dbReference type="Proteomes" id="UP000199328"/>
    </source>
</evidence>
<dbReference type="InterPro" id="IPR036388">
    <property type="entry name" value="WH-like_DNA-bd_sf"/>
</dbReference>
<proteinExistence type="predicted"/>
<sequence length="101" mass="11356">MYVRKLGGPRIVRLPDGSTMSRADLPPKSTRRWVARRKAAVVRALRAGLISREEALSTWDLSEEELESWCRAVSRHGEAALKATAVQKFRQPKVDGNSGRR</sequence>
<dbReference type="EMBL" id="FNFV01000008">
    <property type="protein sequence ID" value="SDL01789.1"/>
    <property type="molecule type" value="Genomic_DNA"/>
</dbReference>
<dbReference type="Pfam" id="PF06627">
    <property type="entry name" value="DUF1153"/>
    <property type="match status" value="1"/>
</dbReference>
<gene>
    <name evidence="1" type="ORF">SAMN05216257_10819</name>
</gene>
<reference evidence="2" key="1">
    <citation type="submission" date="2016-10" db="EMBL/GenBank/DDBJ databases">
        <authorList>
            <person name="Varghese N."/>
            <person name="Submissions S."/>
        </authorList>
    </citation>
    <scope>NUCLEOTIDE SEQUENCE [LARGE SCALE GENOMIC DNA]</scope>
    <source>
        <strain evidence="2">CGMCC 1.10789</strain>
    </source>
</reference>
<dbReference type="Proteomes" id="UP000199328">
    <property type="component" value="Unassembled WGS sequence"/>
</dbReference>
<dbReference type="InterPro" id="IPR010921">
    <property type="entry name" value="Trp_repressor/repl_initiator"/>
</dbReference>
<dbReference type="RefSeq" id="WP_092501146.1">
    <property type="nucleotide sequence ID" value="NZ_FNFV01000008.1"/>
</dbReference>
<dbReference type="OrthoDB" id="9796775at2"/>
<keyword evidence="2" id="KW-1185">Reference proteome</keyword>
<dbReference type="AlphaFoldDB" id="A0A1G9GM79"/>
<protein>
    <recommendedName>
        <fullName evidence="3">DUF1153 domain-containing protein</fullName>
    </recommendedName>
</protein>
<evidence type="ECO:0008006" key="3">
    <source>
        <dbReference type="Google" id="ProtNLM"/>
    </source>
</evidence>
<accession>A0A1G9GM79</accession>
<dbReference type="Gene3D" id="1.10.10.10">
    <property type="entry name" value="Winged helix-like DNA-binding domain superfamily/Winged helix DNA-binding domain"/>
    <property type="match status" value="1"/>
</dbReference>
<dbReference type="SUPFAM" id="SSF48295">
    <property type="entry name" value="TrpR-like"/>
    <property type="match status" value="1"/>
</dbReference>
<name>A0A1G9GM79_9RHOB</name>
<evidence type="ECO:0000313" key="1">
    <source>
        <dbReference type="EMBL" id="SDL01789.1"/>
    </source>
</evidence>
<dbReference type="STRING" id="990712.SAMN05216257_10819"/>
<dbReference type="InterPro" id="IPR009534">
    <property type="entry name" value="DUF1153"/>
</dbReference>